<evidence type="ECO:0000313" key="2">
    <source>
        <dbReference type="EMBL" id="CQR49038.1"/>
    </source>
</evidence>
<evidence type="ECO:0000313" key="3">
    <source>
        <dbReference type="Proteomes" id="UP000198902"/>
    </source>
</evidence>
<accession>A0A0D6JN58</accession>
<sequence length="137" mass="15917">MYQEFEMIQNIIDRQASNSFKIKGWTVTLVVVALLFRTSNFQLFGAVLPLIGFWGLDAYYLRQECKYRELYNWVRRNRPRSREHLFNLDASRFEDDIDGYVSMMFSTTLVLFYGVIALLLIGFSIVTIYTNGGSALG</sequence>
<evidence type="ECO:0000256" key="1">
    <source>
        <dbReference type="SAM" id="Phobius"/>
    </source>
</evidence>
<dbReference type="RefSeq" id="WP_089777005.1">
    <property type="nucleotide sequence ID" value="NZ_CABLRR010000001.1"/>
</dbReference>
<gene>
    <name evidence="2" type="ORF">BN996_00493</name>
</gene>
<keyword evidence="1" id="KW-1133">Transmembrane helix</keyword>
<dbReference type="Proteomes" id="UP000198902">
    <property type="component" value="Unassembled WGS sequence"/>
</dbReference>
<feature type="transmembrane region" description="Helical" evidence="1">
    <location>
        <begin position="110"/>
        <end position="129"/>
    </location>
</feature>
<dbReference type="EMBL" id="CSTE01000001">
    <property type="protein sequence ID" value="CQR49038.1"/>
    <property type="molecule type" value="Genomic_DNA"/>
</dbReference>
<protein>
    <submittedName>
        <fullName evidence="2">Uncharacterized protein</fullName>
    </submittedName>
</protein>
<dbReference type="AlphaFoldDB" id="A0A0D6JN58"/>
<keyword evidence="1" id="KW-0812">Transmembrane</keyword>
<reference evidence="3" key="1">
    <citation type="submission" date="2015-03" db="EMBL/GenBank/DDBJ databases">
        <authorList>
            <person name="Urmite Genomes"/>
        </authorList>
    </citation>
    <scope>NUCLEOTIDE SEQUENCE [LARGE SCALE GENOMIC DNA]</scope>
    <source>
        <strain evidence="3">Arc-Hr</strain>
    </source>
</reference>
<feature type="transmembrane region" description="Helical" evidence="1">
    <location>
        <begin position="20"/>
        <end position="37"/>
    </location>
</feature>
<dbReference type="OrthoDB" id="350100at2157"/>
<organism evidence="2 3">
    <name type="scientific">Haloferax massiliensis</name>
    <dbReference type="NCBI Taxonomy" id="1476858"/>
    <lineage>
        <taxon>Archaea</taxon>
        <taxon>Methanobacteriati</taxon>
        <taxon>Methanobacteriota</taxon>
        <taxon>Stenosarchaea group</taxon>
        <taxon>Halobacteria</taxon>
        <taxon>Halobacteriales</taxon>
        <taxon>Haloferacaceae</taxon>
        <taxon>Haloferax</taxon>
    </lineage>
</organism>
<proteinExistence type="predicted"/>
<keyword evidence="3" id="KW-1185">Reference proteome</keyword>
<name>A0A0D6JN58_9EURY</name>
<keyword evidence="1" id="KW-0472">Membrane</keyword>
<feature type="transmembrane region" description="Helical" evidence="1">
    <location>
        <begin position="43"/>
        <end position="61"/>
    </location>
</feature>